<keyword evidence="8" id="KW-1185">Reference proteome</keyword>
<evidence type="ECO:0000313" key="7">
    <source>
        <dbReference type="EMBL" id="KAG9508603.1"/>
    </source>
</evidence>
<evidence type="ECO:0000259" key="6">
    <source>
        <dbReference type="Pfam" id="PF20939"/>
    </source>
</evidence>
<dbReference type="Proteomes" id="UP000825002">
    <property type="component" value="Unassembled WGS sequence"/>
</dbReference>
<dbReference type="InterPro" id="IPR049006">
    <property type="entry name" value="MsrA_helical"/>
</dbReference>
<keyword evidence="3" id="KW-0560">Oxidoreductase</keyword>
<organism evidence="7 8">
    <name type="scientific">Fragariocoptes setiger</name>
    <dbReference type="NCBI Taxonomy" id="1670756"/>
    <lineage>
        <taxon>Eukaryota</taxon>
        <taxon>Metazoa</taxon>
        <taxon>Ecdysozoa</taxon>
        <taxon>Arthropoda</taxon>
        <taxon>Chelicerata</taxon>
        <taxon>Arachnida</taxon>
        <taxon>Acari</taxon>
        <taxon>Acariformes</taxon>
        <taxon>Trombidiformes</taxon>
        <taxon>Prostigmata</taxon>
        <taxon>Eupodina</taxon>
        <taxon>Eriophyoidea</taxon>
        <taxon>Phytoptidae</taxon>
        <taxon>Fragariocoptes</taxon>
    </lineage>
</organism>
<dbReference type="NCBIfam" id="TIGR00401">
    <property type="entry name" value="msrA"/>
    <property type="match status" value="1"/>
</dbReference>
<evidence type="ECO:0000313" key="8">
    <source>
        <dbReference type="Proteomes" id="UP000825002"/>
    </source>
</evidence>
<evidence type="ECO:0000256" key="1">
    <source>
        <dbReference type="ARBA" id="ARBA00005591"/>
    </source>
</evidence>
<comment type="caution">
    <text evidence="7">The sequence shown here is derived from an EMBL/GenBank/DDBJ whole genome shotgun (WGS) entry which is preliminary data.</text>
</comment>
<dbReference type="HAMAP" id="MF_01401">
    <property type="entry name" value="MsrA"/>
    <property type="match status" value="1"/>
</dbReference>
<dbReference type="EMBL" id="JAIFTH010001259">
    <property type="protein sequence ID" value="KAG9508603.1"/>
    <property type="molecule type" value="Genomic_DNA"/>
</dbReference>
<dbReference type="PANTHER" id="PTHR43774">
    <property type="entry name" value="PEPTIDE METHIONINE SULFOXIDE REDUCTASE"/>
    <property type="match status" value="1"/>
</dbReference>
<name>A0ABQ7S5I3_9ACAR</name>
<dbReference type="InterPro" id="IPR002569">
    <property type="entry name" value="Met_Sox_Rdtase_MsrA_dom"/>
</dbReference>
<comment type="similarity">
    <text evidence="1">Belongs to the MsrA Met sulfoxide reductase family.</text>
</comment>
<dbReference type="Gene3D" id="3.30.1060.10">
    <property type="entry name" value="Peptide methionine sulphoxide reductase MsrA"/>
    <property type="match status" value="1"/>
</dbReference>
<proteinExistence type="inferred from homology"/>
<evidence type="ECO:0000256" key="2">
    <source>
        <dbReference type="ARBA" id="ARBA00012502"/>
    </source>
</evidence>
<gene>
    <name evidence="7" type="primary">Eip71CD</name>
    <name evidence="7" type="ORF">GZH46_02893</name>
</gene>
<dbReference type="PANTHER" id="PTHR43774:SF1">
    <property type="entry name" value="PEPTIDE METHIONINE SULFOXIDE REDUCTASE MSRA 2"/>
    <property type="match status" value="1"/>
</dbReference>
<protein>
    <recommendedName>
        <fullName evidence="2">peptide-methionine (S)-S-oxide reductase</fullName>
        <ecNumber evidence="2">1.8.4.11</ecNumber>
    </recommendedName>
    <alternativeName>
        <fullName evidence="4">Peptide-methionine (S)-S-oxide reductase</fullName>
    </alternativeName>
</protein>
<dbReference type="EC" id="1.8.4.11" evidence="2"/>
<feature type="non-terminal residue" evidence="7">
    <location>
        <position position="1"/>
    </location>
</feature>
<dbReference type="SUPFAM" id="SSF55068">
    <property type="entry name" value="Peptide methionine sulfoxide reductase"/>
    <property type="match status" value="1"/>
</dbReference>
<evidence type="ECO:0000256" key="3">
    <source>
        <dbReference type="ARBA" id="ARBA00023002"/>
    </source>
</evidence>
<evidence type="ECO:0000256" key="4">
    <source>
        <dbReference type="ARBA" id="ARBA00030643"/>
    </source>
</evidence>
<sequence>ISNEGMNLFEPNVETKKAAFAAGCFWGVDSLFGCAKGVIRTRCCYTGGIKSNPTYHDLGDHTEAVDIEYDPQQTTYDELLTLFWANHDSTVYVKRQYMSAIYYYDEEQRRAAEASRELQQQRYAKPIKTEIVAASNIYDAEDYHQKYFLQNVTSLFESLQIPKDAKSLIGSHVCARLNGYIGGYGNYEQFSKEAPTWGLSADQLATATQLAKSPPFQKCH</sequence>
<dbReference type="Pfam" id="PF01625">
    <property type="entry name" value="PMSR"/>
    <property type="match status" value="1"/>
</dbReference>
<reference evidence="7 8" key="1">
    <citation type="submission" date="2020-10" db="EMBL/GenBank/DDBJ databases">
        <authorList>
            <person name="Klimov P.B."/>
            <person name="Dyachkov S.M."/>
            <person name="Chetverikov P.E."/>
        </authorList>
    </citation>
    <scope>NUCLEOTIDE SEQUENCE [LARGE SCALE GENOMIC DNA]</scope>
    <source>
        <strain evidence="7">BMOC 18-1129-001#AD2665</strain>
        <tissue evidence="7">Entire mites</tissue>
    </source>
</reference>
<feature type="domain" description="Peptide methionine sulphoxide reductase MsrA" evidence="5">
    <location>
        <begin position="17"/>
        <end position="153"/>
    </location>
</feature>
<accession>A0ABQ7S5I3</accession>
<feature type="domain" description="Selenoprotein methionine sulfoxide reductase A helical" evidence="6">
    <location>
        <begin position="169"/>
        <end position="204"/>
    </location>
</feature>
<dbReference type="Pfam" id="PF20939">
    <property type="entry name" value="MsrA_helical"/>
    <property type="match status" value="1"/>
</dbReference>
<dbReference type="InterPro" id="IPR036509">
    <property type="entry name" value="Met_Sox_Rdtase_MsrA_sf"/>
</dbReference>
<evidence type="ECO:0000259" key="5">
    <source>
        <dbReference type="Pfam" id="PF01625"/>
    </source>
</evidence>